<keyword evidence="2" id="KW-0732">Signal</keyword>
<gene>
    <name evidence="3" type="ORF">P8C59_007619</name>
</gene>
<sequence>MRRRLLYLLLILALRNLLITISTTNTTTVIITTAATIVITTTATTLLQNPEEQGNAQETLSKVEVPLLGVQHAPPASGDPLTRPDAEGGSERCYLERLRVDAIKDIWRNKLGQGLHDLHSRTNNEKSTLPSKTFPAPASDRMRSGVMECGAGTD</sequence>
<accession>A0AAD9I9V1</accession>
<name>A0AAD9I9V1_9PEZI</name>
<feature type="chain" id="PRO_5042051578" description="Secreted protein" evidence="2">
    <location>
        <begin position="21"/>
        <end position="154"/>
    </location>
</feature>
<protein>
    <recommendedName>
        <fullName evidence="5">Secreted protein</fullName>
    </recommendedName>
</protein>
<reference evidence="3" key="1">
    <citation type="journal article" date="2023" name="Mol. Plant Microbe Interact.">
        <title>Elucidating the Obligate Nature and Biological Capacity of an Invasive Fungal Corn Pathogen.</title>
        <authorList>
            <person name="MacCready J.S."/>
            <person name="Roggenkamp E.M."/>
            <person name="Gdanetz K."/>
            <person name="Chilvers M.I."/>
        </authorList>
    </citation>
    <scope>NUCLEOTIDE SEQUENCE</scope>
    <source>
        <strain evidence="3">PM02</strain>
    </source>
</reference>
<evidence type="ECO:0000313" key="3">
    <source>
        <dbReference type="EMBL" id="KAK2073330.1"/>
    </source>
</evidence>
<dbReference type="EMBL" id="JAQQPM010000007">
    <property type="protein sequence ID" value="KAK2073330.1"/>
    <property type="molecule type" value="Genomic_DNA"/>
</dbReference>
<feature type="signal peptide" evidence="2">
    <location>
        <begin position="1"/>
        <end position="20"/>
    </location>
</feature>
<evidence type="ECO:0008006" key="5">
    <source>
        <dbReference type="Google" id="ProtNLM"/>
    </source>
</evidence>
<organism evidence="3 4">
    <name type="scientific">Phyllachora maydis</name>
    <dbReference type="NCBI Taxonomy" id="1825666"/>
    <lineage>
        <taxon>Eukaryota</taxon>
        <taxon>Fungi</taxon>
        <taxon>Dikarya</taxon>
        <taxon>Ascomycota</taxon>
        <taxon>Pezizomycotina</taxon>
        <taxon>Sordariomycetes</taxon>
        <taxon>Sordariomycetidae</taxon>
        <taxon>Phyllachorales</taxon>
        <taxon>Phyllachoraceae</taxon>
        <taxon>Phyllachora</taxon>
    </lineage>
</organism>
<evidence type="ECO:0000256" key="2">
    <source>
        <dbReference type="SAM" id="SignalP"/>
    </source>
</evidence>
<dbReference type="AlphaFoldDB" id="A0AAD9I9V1"/>
<evidence type="ECO:0000256" key="1">
    <source>
        <dbReference type="SAM" id="MobiDB-lite"/>
    </source>
</evidence>
<feature type="region of interest" description="Disordered" evidence="1">
    <location>
        <begin position="116"/>
        <end position="143"/>
    </location>
</feature>
<keyword evidence="4" id="KW-1185">Reference proteome</keyword>
<evidence type="ECO:0000313" key="4">
    <source>
        <dbReference type="Proteomes" id="UP001217918"/>
    </source>
</evidence>
<proteinExistence type="predicted"/>
<comment type="caution">
    <text evidence="3">The sequence shown here is derived from an EMBL/GenBank/DDBJ whole genome shotgun (WGS) entry which is preliminary data.</text>
</comment>
<dbReference type="Proteomes" id="UP001217918">
    <property type="component" value="Unassembled WGS sequence"/>
</dbReference>